<dbReference type="EMBL" id="MU006720">
    <property type="protein sequence ID" value="KAF2626655.1"/>
    <property type="molecule type" value="Genomic_DNA"/>
</dbReference>
<reference evidence="1" key="1">
    <citation type="journal article" date="2020" name="Stud. Mycol.">
        <title>101 Dothideomycetes genomes: a test case for predicting lifestyles and emergence of pathogens.</title>
        <authorList>
            <person name="Haridas S."/>
            <person name="Albert R."/>
            <person name="Binder M."/>
            <person name="Bloem J."/>
            <person name="Labutti K."/>
            <person name="Salamov A."/>
            <person name="Andreopoulos B."/>
            <person name="Baker S."/>
            <person name="Barry K."/>
            <person name="Bills G."/>
            <person name="Bluhm B."/>
            <person name="Cannon C."/>
            <person name="Castanera R."/>
            <person name="Culley D."/>
            <person name="Daum C."/>
            <person name="Ezra D."/>
            <person name="Gonzalez J."/>
            <person name="Henrissat B."/>
            <person name="Kuo A."/>
            <person name="Liang C."/>
            <person name="Lipzen A."/>
            <person name="Lutzoni F."/>
            <person name="Magnuson J."/>
            <person name="Mondo S."/>
            <person name="Nolan M."/>
            <person name="Ohm R."/>
            <person name="Pangilinan J."/>
            <person name="Park H.-J."/>
            <person name="Ramirez L."/>
            <person name="Alfaro M."/>
            <person name="Sun H."/>
            <person name="Tritt A."/>
            <person name="Yoshinaga Y."/>
            <person name="Zwiers L.-H."/>
            <person name="Turgeon B."/>
            <person name="Goodwin S."/>
            <person name="Spatafora J."/>
            <person name="Crous P."/>
            <person name="Grigoriev I."/>
        </authorList>
    </citation>
    <scope>NUCLEOTIDE SEQUENCE</scope>
    <source>
        <strain evidence="1">CBS 525.71</strain>
    </source>
</reference>
<comment type="caution">
    <text evidence="1">The sequence shown here is derived from an EMBL/GenBank/DDBJ whole genome shotgun (WGS) entry which is preliminary data.</text>
</comment>
<organism evidence="1 2">
    <name type="scientific">Macroventuria anomochaeta</name>
    <dbReference type="NCBI Taxonomy" id="301207"/>
    <lineage>
        <taxon>Eukaryota</taxon>
        <taxon>Fungi</taxon>
        <taxon>Dikarya</taxon>
        <taxon>Ascomycota</taxon>
        <taxon>Pezizomycotina</taxon>
        <taxon>Dothideomycetes</taxon>
        <taxon>Pleosporomycetidae</taxon>
        <taxon>Pleosporales</taxon>
        <taxon>Pleosporineae</taxon>
        <taxon>Didymellaceae</taxon>
        <taxon>Macroventuria</taxon>
    </lineage>
</organism>
<sequence length="82" mass="9054">MEEEWVCAYVGHPGLVLTDMSIEAFGEEAVRRMGSITVERSVEGLEESGRSNKRENGGCFQELGMEVRCLGRCSGLVDKGWV</sequence>
<evidence type="ECO:0000313" key="1">
    <source>
        <dbReference type="EMBL" id="KAF2626655.1"/>
    </source>
</evidence>
<dbReference type="Proteomes" id="UP000799754">
    <property type="component" value="Unassembled WGS sequence"/>
</dbReference>
<accession>A0ACB6RXF4</accession>
<protein>
    <submittedName>
        <fullName evidence="1">Uncharacterized protein</fullName>
    </submittedName>
</protein>
<proteinExistence type="predicted"/>
<gene>
    <name evidence="1" type="ORF">BU25DRAFT_471635</name>
</gene>
<name>A0ACB6RXF4_9PLEO</name>
<keyword evidence="2" id="KW-1185">Reference proteome</keyword>
<evidence type="ECO:0000313" key="2">
    <source>
        <dbReference type="Proteomes" id="UP000799754"/>
    </source>
</evidence>